<protein>
    <submittedName>
        <fullName evidence="2">4416_t:CDS:1</fullName>
    </submittedName>
</protein>
<proteinExistence type="predicted"/>
<organism evidence="2 3">
    <name type="scientific">Ambispora gerdemannii</name>
    <dbReference type="NCBI Taxonomy" id="144530"/>
    <lineage>
        <taxon>Eukaryota</taxon>
        <taxon>Fungi</taxon>
        <taxon>Fungi incertae sedis</taxon>
        <taxon>Mucoromycota</taxon>
        <taxon>Glomeromycotina</taxon>
        <taxon>Glomeromycetes</taxon>
        <taxon>Archaeosporales</taxon>
        <taxon>Ambisporaceae</taxon>
        <taxon>Ambispora</taxon>
    </lineage>
</organism>
<evidence type="ECO:0000313" key="2">
    <source>
        <dbReference type="EMBL" id="CAG8437495.1"/>
    </source>
</evidence>
<keyword evidence="3" id="KW-1185">Reference proteome</keyword>
<dbReference type="InterPro" id="IPR036910">
    <property type="entry name" value="HMG_box_dom_sf"/>
</dbReference>
<dbReference type="AlphaFoldDB" id="A0A9N8UZZ2"/>
<dbReference type="Proteomes" id="UP000789831">
    <property type="component" value="Unassembled WGS sequence"/>
</dbReference>
<dbReference type="OrthoDB" id="2307332at2759"/>
<gene>
    <name evidence="2" type="ORF">AGERDE_LOCUS776</name>
</gene>
<evidence type="ECO:0000256" key="1">
    <source>
        <dbReference type="SAM" id="MobiDB-lite"/>
    </source>
</evidence>
<evidence type="ECO:0000313" key="3">
    <source>
        <dbReference type="Proteomes" id="UP000789831"/>
    </source>
</evidence>
<sequence length="229" mass="26750">MLIISSLNYQLEGNSIAGLVSLKAVTISPSFTHLNNNSLKFYNVLSTVTDRSLQEPQNFYVEWPPEFDFEVLFKNRKRNKTPNDFILFRTKYLEGLQRCGVNRKMTIVSKMASAAWKKLSEDRRNKYKSISYKASLYWAKWDPKRSKRSGIKKLSHKLNKRPNAKNQSDHEQEPQQHEPQEQKSQEQEPHEQQKPRQQAADTAPDSLNISKFFVDFTDANFETTSIFLE</sequence>
<feature type="compositionally biased region" description="Basic residues" evidence="1">
    <location>
        <begin position="148"/>
        <end position="163"/>
    </location>
</feature>
<name>A0A9N8UZZ2_9GLOM</name>
<dbReference type="SUPFAM" id="SSF47095">
    <property type="entry name" value="HMG-box"/>
    <property type="match status" value="1"/>
</dbReference>
<reference evidence="2" key="1">
    <citation type="submission" date="2021-06" db="EMBL/GenBank/DDBJ databases">
        <authorList>
            <person name="Kallberg Y."/>
            <person name="Tangrot J."/>
            <person name="Rosling A."/>
        </authorList>
    </citation>
    <scope>NUCLEOTIDE SEQUENCE</scope>
    <source>
        <strain evidence="2">MT106</strain>
    </source>
</reference>
<feature type="region of interest" description="Disordered" evidence="1">
    <location>
        <begin position="148"/>
        <end position="205"/>
    </location>
</feature>
<feature type="compositionally biased region" description="Basic and acidic residues" evidence="1">
    <location>
        <begin position="167"/>
        <end position="194"/>
    </location>
</feature>
<dbReference type="EMBL" id="CAJVPL010000041">
    <property type="protein sequence ID" value="CAG8437495.1"/>
    <property type="molecule type" value="Genomic_DNA"/>
</dbReference>
<dbReference type="Gene3D" id="1.10.30.10">
    <property type="entry name" value="High mobility group box domain"/>
    <property type="match status" value="1"/>
</dbReference>
<comment type="caution">
    <text evidence="2">The sequence shown here is derived from an EMBL/GenBank/DDBJ whole genome shotgun (WGS) entry which is preliminary data.</text>
</comment>
<accession>A0A9N8UZZ2</accession>